<dbReference type="FunFam" id="3.40.50.720:FF:000307">
    <property type="entry name" value="2-dehydropantoate 2-reductase"/>
    <property type="match status" value="1"/>
</dbReference>
<evidence type="ECO:0000256" key="6">
    <source>
        <dbReference type="ARBA" id="ARBA00022655"/>
    </source>
</evidence>
<dbReference type="FunFam" id="1.10.1040.10:FF:000017">
    <property type="entry name" value="2-dehydropantoate 2-reductase"/>
    <property type="match status" value="1"/>
</dbReference>
<protein>
    <recommendedName>
        <fullName evidence="5 11">2-dehydropantoate 2-reductase</fullName>
        <ecNumber evidence="4 11">1.1.1.169</ecNumber>
    </recommendedName>
    <alternativeName>
        <fullName evidence="9 11">Ketopantoate reductase</fullName>
    </alternativeName>
</protein>
<dbReference type="Gene3D" id="1.10.1040.10">
    <property type="entry name" value="N-(1-d-carboxylethyl)-l-norvaline Dehydrogenase, domain 2"/>
    <property type="match status" value="1"/>
</dbReference>
<dbReference type="GO" id="GO:0008677">
    <property type="term" value="F:2-dehydropantoate 2-reductase activity"/>
    <property type="evidence" value="ECO:0007669"/>
    <property type="project" value="UniProtKB-EC"/>
</dbReference>
<name>A0AAW9RLA1_9HYPH</name>
<dbReference type="InterPro" id="IPR003710">
    <property type="entry name" value="ApbA"/>
</dbReference>
<evidence type="ECO:0000256" key="3">
    <source>
        <dbReference type="ARBA" id="ARBA00007870"/>
    </source>
</evidence>
<comment type="similarity">
    <text evidence="3 11">Belongs to the ketopantoate reductase family.</text>
</comment>
<evidence type="ECO:0000313" key="15">
    <source>
        <dbReference type="Proteomes" id="UP001378188"/>
    </source>
</evidence>
<feature type="domain" description="Ketopantoate reductase N-terminal" evidence="12">
    <location>
        <begin position="3"/>
        <end position="152"/>
    </location>
</feature>
<keyword evidence="7 11" id="KW-0521">NADP</keyword>
<dbReference type="Proteomes" id="UP001378188">
    <property type="component" value="Unassembled WGS sequence"/>
</dbReference>
<proteinExistence type="inferred from homology"/>
<keyword evidence="6 11" id="KW-0566">Pantothenate biosynthesis</keyword>
<accession>A0AAW9RLA1</accession>
<evidence type="ECO:0000256" key="4">
    <source>
        <dbReference type="ARBA" id="ARBA00013014"/>
    </source>
</evidence>
<evidence type="ECO:0000259" key="13">
    <source>
        <dbReference type="Pfam" id="PF08546"/>
    </source>
</evidence>
<dbReference type="InterPro" id="IPR036291">
    <property type="entry name" value="NAD(P)-bd_dom_sf"/>
</dbReference>
<evidence type="ECO:0000256" key="11">
    <source>
        <dbReference type="RuleBase" id="RU362068"/>
    </source>
</evidence>
<dbReference type="Pfam" id="PF08546">
    <property type="entry name" value="ApbA_C"/>
    <property type="match status" value="1"/>
</dbReference>
<evidence type="ECO:0000313" key="14">
    <source>
        <dbReference type="EMBL" id="MEJ8574512.1"/>
    </source>
</evidence>
<keyword evidence="15" id="KW-1185">Reference proteome</keyword>
<evidence type="ECO:0000256" key="10">
    <source>
        <dbReference type="ARBA" id="ARBA00048793"/>
    </source>
</evidence>
<sequence length="311" mass="33126">MRILVVGAGAIGGYFGGRLLAAGRDVTFLVRPRRAELLAQGGVVVRSQLGDLDLPNPPTVTADGIRDSFDLIILSCKAYDLDGAIEAIAPAVGPETSILPLLNGMAHIDRLVERFGEKPVLGGLCVISTSLAQDGHIIHHNDLHFLAFGERDGSVSYRTEAVAAELGLGGFDVKLSTEILQGMWEKWVFIANAAGITCLMRAAAGDIAAAGGNYLTIALLEECRTIATRSGFPPSEESIERARKMFTEAGSPLMASMLRDVERGGPIEAEPIIGDLLRRGGDPEDYPLLRIVNVHLKAYEARRAREGSAAG</sequence>
<dbReference type="EC" id="1.1.1.169" evidence="4 11"/>
<dbReference type="InterPro" id="IPR013328">
    <property type="entry name" value="6PGD_dom2"/>
</dbReference>
<dbReference type="InterPro" id="IPR008927">
    <property type="entry name" value="6-PGluconate_DH-like_C_sf"/>
</dbReference>
<comment type="catalytic activity">
    <reaction evidence="10 11">
        <text>(R)-pantoate + NADP(+) = 2-dehydropantoate + NADPH + H(+)</text>
        <dbReference type="Rhea" id="RHEA:16233"/>
        <dbReference type="ChEBI" id="CHEBI:11561"/>
        <dbReference type="ChEBI" id="CHEBI:15378"/>
        <dbReference type="ChEBI" id="CHEBI:15980"/>
        <dbReference type="ChEBI" id="CHEBI:57783"/>
        <dbReference type="ChEBI" id="CHEBI:58349"/>
        <dbReference type="EC" id="1.1.1.169"/>
    </reaction>
</comment>
<evidence type="ECO:0000256" key="7">
    <source>
        <dbReference type="ARBA" id="ARBA00022857"/>
    </source>
</evidence>
<evidence type="ECO:0000256" key="8">
    <source>
        <dbReference type="ARBA" id="ARBA00023002"/>
    </source>
</evidence>
<dbReference type="GO" id="GO:0005737">
    <property type="term" value="C:cytoplasm"/>
    <property type="evidence" value="ECO:0007669"/>
    <property type="project" value="TreeGrafter"/>
</dbReference>
<dbReference type="PANTHER" id="PTHR21708:SF26">
    <property type="entry name" value="2-DEHYDROPANTOATE 2-REDUCTASE"/>
    <property type="match status" value="1"/>
</dbReference>
<comment type="caution">
    <text evidence="14">The sequence shown here is derived from an EMBL/GenBank/DDBJ whole genome shotgun (WGS) entry which is preliminary data.</text>
</comment>
<evidence type="ECO:0000256" key="2">
    <source>
        <dbReference type="ARBA" id="ARBA00004994"/>
    </source>
</evidence>
<comment type="pathway">
    <text evidence="2 11">Cofactor biosynthesis; (R)-pantothenate biosynthesis; (R)-pantoate from 3-methyl-2-oxobutanoate: step 2/2.</text>
</comment>
<evidence type="ECO:0000256" key="1">
    <source>
        <dbReference type="ARBA" id="ARBA00002919"/>
    </source>
</evidence>
<keyword evidence="8 11" id="KW-0560">Oxidoreductase</keyword>
<feature type="domain" description="Ketopantoate reductase C-terminal" evidence="13">
    <location>
        <begin position="179"/>
        <end position="281"/>
    </location>
</feature>
<evidence type="ECO:0000256" key="5">
    <source>
        <dbReference type="ARBA" id="ARBA00019465"/>
    </source>
</evidence>
<dbReference type="InterPro" id="IPR051402">
    <property type="entry name" value="KPR-Related"/>
</dbReference>
<gene>
    <name evidence="14" type="primary">panE</name>
    <name evidence="14" type="ORF">V3328_23740</name>
</gene>
<evidence type="ECO:0000259" key="12">
    <source>
        <dbReference type="Pfam" id="PF02558"/>
    </source>
</evidence>
<dbReference type="Gene3D" id="3.40.50.720">
    <property type="entry name" value="NAD(P)-binding Rossmann-like Domain"/>
    <property type="match status" value="1"/>
</dbReference>
<dbReference type="PANTHER" id="PTHR21708">
    <property type="entry name" value="PROBABLE 2-DEHYDROPANTOATE 2-REDUCTASE"/>
    <property type="match status" value="1"/>
</dbReference>
<dbReference type="InterPro" id="IPR013752">
    <property type="entry name" value="KPA_reductase"/>
</dbReference>
<dbReference type="Pfam" id="PF02558">
    <property type="entry name" value="ApbA"/>
    <property type="match status" value="1"/>
</dbReference>
<comment type="function">
    <text evidence="1 11">Catalyzes the NADPH-dependent reduction of ketopantoate into pantoic acid.</text>
</comment>
<reference evidence="14 15" key="1">
    <citation type="submission" date="2024-02" db="EMBL/GenBank/DDBJ databases">
        <title>Genome analysis and characterization of Microbaculum marinisediminis sp. nov., isolated from marine sediment.</title>
        <authorList>
            <person name="Du Z.-J."/>
            <person name="Ye Y.-Q."/>
            <person name="Zhang Z.-R."/>
            <person name="Yuan S.-M."/>
            <person name="Zhang X.-Y."/>
        </authorList>
    </citation>
    <scope>NUCLEOTIDE SEQUENCE [LARGE SCALE GENOMIC DNA]</scope>
    <source>
        <strain evidence="14 15">SDUM1044001</strain>
    </source>
</reference>
<dbReference type="RefSeq" id="WP_340332212.1">
    <property type="nucleotide sequence ID" value="NZ_JAZHOF010000012.1"/>
</dbReference>
<dbReference type="NCBIfam" id="TIGR00745">
    <property type="entry name" value="apbA_panE"/>
    <property type="match status" value="1"/>
</dbReference>
<dbReference type="NCBIfam" id="NF005094">
    <property type="entry name" value="PRK06522.2-5"/>
    <property type="match status" value="1"/>
</dbReference>
<evidence type="ECO:0000256" key="9">
    <source>
        <dbReference type="ARBA" id="ARBA00032024"/>
    </source>
</evidence>
<dbReference type="SUPFAM" id="SSF51735">
    <property type="entry name" value="NAD(P)-binding Rossmann-fold domains"/>
    <property type="match status" value="1"/>
</dbReference>
<dbReference type="InterPro" id="IPR013332">
    <property type="entry name" value="KPR_N"/>
</dbReference>
<dbReference type="EMBL" id="JAZHOF010000012">
    <property type="protein sequence ID" value="MEJ8574512.1"/>
    <property type="molecule type" value="Genomic_DNA"/>
</dbReference>
<dbReference type="SUPFAM" id="SSF48179">
    <property type="entry name" value="6-phosphogluconate dehydrogenase C-terminal domain-like"/>
    <property type="match status" value="1"/>
</dbReference>
<dbReference type="GO" id="GO:0015940">
    <property type="term" value="P:pantothenate biosynthetic process"/>
    <property type="evidence" value="ECO:0007669"/>
    <property type="project" value="UniProtKB-KW"/>
</dbReference>
<organism evidence="14 15">
    <name type="scientific">Microbaculum marinum</name>
    <dbReference type="NCBI Taxonomy" id="1764581"/>
    <lineage>
        <taxon>Bacteria</taxon>
        <taxon>Pseudomonadati</taxon>
        <taxon>Pseudomonadota</taxon>
        <taxon>Alphaproteobacteria</taxon>
        <taxon>Hyphomicrobiales</taxon>
        <taxon>Tepidamorphaceae</taxon>
        <taxon>Microbaculum</taxon>
    </lineage>
</organism>
<dbReference type="AlphaFoldDB" id="A0AAW9RLA1"/>